<feature type="region of interest" description="Disordered" evidence="1">
    <location>
        <begin position="209"/>
        <end position="236"/>
    </location>
</feature>
<feature type="region of interest" description="Disordered" evidence="1">
    <location>
        <begin position="83"/>
        <end position="108"/>
    </location>
</feature>
<dbReference type="SMART" id="SM01292">
    <property type="entry name" value="N1221"/>
    <property type="match status" value="1"/>
</dbReference>
<dbReference type="InterPro" id="IPR021819">
    <property type="entry name" value="Far11/STRP_C"/>
</dbReference>
<feature type="region of interest" description="Disordered" evidence="1">
    <location>
        <begin position="123"/>
        <end position="176"/>
    </location>
</feature>
<dbReference type="PANTHER" id="PTHR13239:SF4">
    <property type="entry name" value="AT25231P"/>
    <property type="match status" value="1"/>
</dbReference>
<evidence type="ECO:0000259" key="3">
    <source>
        <dbReference type="SMART" id="SM01293"/>
    </source>
</evidence>
<dbReference type="AlphaFoldDB" id="A0AAN7WMM5"/>
<feature type="compositionally biased region" description="Polar residues" evidence="1">
    <location>
        <begin position="143"/>
        <end position="152"/>
    </location>
</feature>
<evidence type="ECO:0000313" key="5">
    <source>
        <dbReference type="Proteomes" id="UP001306508"/>
    </source>
</evidence>
<sequence>MKEKQPIFRSASLNDLKNENNVKKSYLNFRDDMKTNSYVQRDNTYISNFNNINNNSNASNILRHELLNDLDNLLRNKLNLTNDNKSTISPPTSCLSFSSSNNKSSPVLNQHFNPIRYINSGKSIASNSDPSSPTNSTFPNNFVLDNNNSIDTNNVGENSNGNEDSEENDNNAVTEQEDEEFANVDEIDGFITSVNQLSPKIDLRTQNDTNINNTINKNHNNKSDSNGNNDNCLPPTNDTDVIDYNMPVGEEFQKILDKRVSEICENNRTHKNIPGQRIDWVLKDFYDLKRELSEWFTKIDYVYLDQLKSTFNQKIKNPETFVQDFQYKKSIIDRIFHNFDLMIDSNIQIIAYIALGTYEYTENLNINLDMIKENNLILIDYLPIIIDHFKEKALSCQHDTKNLKKKTVLLFYLSTVLFYIVTVCIDQRDESKGCVQKAISFIHAKKLMPFLTKYVEHWRWNSRLSMRIRNIISLLFKTIILQFGNENVYTDTKKKIYRYHGLEFKSTSNNNTNNDASSLKQSKKLSISPLHYRAFREDITSRFPNYELPKSELSETTVDDSNSLSQFLEIPRSKSRSVLNSSLAVPEKHLATPFPSPPSSPTFSQFNDNGIKPRKSFQANMAYPQLYPINNGIDDNYLSRIISPLENLDNNDKSVPDFDYKKDVPFSIEEAAHILNDNLKIKLSTKQLWHERNLFMSTERGWQKDKEAANINDSMTNSISDHKDDPFNYQSFNKGNEPNELQIMNRIDTYYMDCLASFNSLIFVLLQTIESNISNSEYRYKNDPSNYNTSHIQPQLEIIRSKEMLMRSCSGILVLLLKWFKLNHILKFEHFASLIYDFKYITVFSSLLGSYTDIYHDKIFNRLIEPDHSIWEICSQSNPLYSTSLQANPVEKDKYNIAILSSFTNLFKILRYITRDKTHRLKSLPLSIGFLFKKYYKVFCLETYHPMLKIVKELTPFKNKRWKSEHMDLISGVYLYERLELIDNWVTGKDIAGELNDAGGQEIALRALLQFYNFNHYKQSMEDLGYIEMSESNANFSSNTQDPYSSM</sequence>
<dbReference type="PANTHER" id="PTHR13239">
    <property type="entry name" value="PROTEIN REQUIRED FOR HYPHAL ANASTOMOSIS HAM-2"/>
    <property type="match status" value="1"/>
</dbReference>
<feature type="compositionally biased region" description="Low complexity" evidence="1">
    <location>
        <begin position="209"/>
        <end position="231"/>
    </location>
</feature>
<dbReference type="InterPro" id="IPR040185">
    <property type="entry name" value="Far11/STRP"/>
</dbReference>
<evidence type="ECO:0000256" key="1">
    <source>
        <dbReference type="SAM" id="MobiDB-lite"/>
    </source>
</evidence>
<dbReference type="InterPro" id="IPR012486">
    <property type="entry name" value="Far11/STRP_N"/>
</dbReference>
<protein>
    <recommendedName>
        <fullName evidence="6">Factor arrest protein 11</fullName>
    </recommendedName>
</protein>
<keyword evidence="5" id="KW-1185">Reference proteome</keyword>
<dbReference type="GO" id="GO:0005829">
    <property type="term" value="C:cytosol"/>
    <property type="evidence" value="ECO:0007669"/>
    <property type="project" value="TreeGrafter"/>
</dbReference>
<feature type="compositionally biased region" description="Acidic residues" evidence="1">
    <location>
        <begin position="163"/>
        <end position="176"/>
    </location>
</feature>
<reference evidence="5" key="1">
    <citation type="submission" date="2023-07" db="EMBL/GenBank/DDBJ databases">
        <title>A draft genome of Kazachstania heterogenica Y-27499.</title>
        <authorList>
            <person name="Donic C."/>
            <person name="Kralova J.S."/>
            <person name="Fidel L."/>
            <person name="Ben-Dor S."/>
            <person name="Jung S."/>
        </authorList>
    </citation>
    <scope>NUCLEOTIDE SEQUENCE [LARGE SCALE GENOMIC DNA]</scope>
    <source>
        <strain evidence="5">Y27499</strain>
    </source>
</reference>
<gene>
    <name evidence="4" type="ORF">RI543_000905</name>
</gene>
<dbReference type="Pfam" id="PF11882">
    <property type="entry name" value="DUF3402"/>
    <property type="match status" value="2"/>
</dbReference>
<evidence type="ECO:0008006" key="6">
    <source>
        <dbReference type="Google" id="ProtNLM"/>
    </source>
</evidence>
<dbReference type="Proteomes" id="UP001306508">
    <property type="component" value="Unassembled WGS sequence"/>
</dbReference>
<feature type="domain" description="Far11/STRP N-terminal" evidence="2">
    <location>
        <begin position="275"/>
        <end position="562"/>
    </location>
</feature>
<feature type="compositionally biased region" description="Low complexity" evidence="1">
    <location>
        <begin position="126"/>
        <end position="142"/>
    </location>
</feature>
<dbReference type="SMART" id="SM01293">
    <property type="entry name" value="DUF3402"/>
    <property type="match status" value="1"/>
</dbReference>
<dbReference type="Pfam" id="PF07923">
    <property type="entry name" value="N1221"/>
    <property type="match status" value="1"/>
</dbReference>
<name>A0AAN7WMM5_9SACH</name>
<comment type="caution">
    <text evidence="4">The sequence shown here is derived from an EMBL/GenBank/DDBJ whole genome shotgun (WGS) entry which is preliminary data.</text>
</comment>
<feature type="compositionally biased region" description="Low complexity" evidence="1">
    <location>
        <begin position="153"/>
        <end position="162"/>
    </location>
</feature>
<organism evidence="4 5">
    <name type="scientific">Arxiozyma heterogenica</name>
    <dbReference type="NCBI Taxonomy" id="278026"/>
    <lineage>
        <taxon>Eukaryota</taxon>
        <taxon>Fungi</taxon>
        <taxon>Dikarya</taxon>
        <taxon>Ascomycota</taxon>
        <taxon>Saccharomycotina</taxon>
        <taxon>Saccharomycetes</taxon>
        <taxon>Saccharomycetales</taxon>
        <taxon>Saccharomycetaceae</taxon>
        <taxon>Arxiozyma</taxon>
    </lineage>
</organism>
<dbReference type="EMBL" id="JAWIZZ010000031">
    <property type="protein sequence ID" value="KAK5781719.1"/>
    <property type="molecule type" value="Genomic_DNA"/>
</dbReference>
<accession>A0AAN7WMM5</accession>
<evidence type="ECO:0000259" key="2">
    <source>
        <dbReference type="SMART" id="SM01292"/>
    </source>
</evidence>
<dbReference type="GO" id="GO:0007010">
    <property type="term" value="P:cytoskeleton organization"/>
    <property type="evidence" value="ECO:0007669"/>
    <property type="project" value="TreeGrafter"/>
</dbReference>
<proteinExistence type="predicted"/>
<evidence type="ECO:0000313" key="4">
    <source>
        <dbReference type="EMBL" id="KAK5781719.1"/>
    </source>
</evidence>
<feature type="domain" description="Far11/STRP C-terminal" evidence="3">
    <location>
        <begin position="665"/>
        <end position="1040"/>
    </location>
</feature>